<dbReference type="PROSITE" id="PS51808">
    <property type="entry name" value="CHCH"/>
    <property type="match status" value="1"/>
</dbReference>
<dbReference type="Gene3D" id="1.10.287.2900">
    <property type="match status" value="2"/>
</dbReference>
<evidence type="ECO:0000259" key="7">
    <source>
        <dbReference type="Pfam" id="PF16860"/>
    </source>
</evidence>
<keyword evidence="9" id="KW-1185">Reference proteome</keyword>
<reference evidence="8 9" key="1">
    <citation type="submission" date="2021-06" db="EMBL/GenBank/DDBJ databases">
        <title>Candida outbreak in Lebanon.</title>
        <authorList>
            <person name="Finianos M."/>
        </authorList>
    </citation>
    <scope>NUCLEOTIDE SEQUENCE [LARGE SCALE GENOMIC DNA]</scope>
    <source>
        <strain evidence="8">CA3LBN</strain>
    </source>
</reference>
<evidence type="ECO:0000256" key="1">
    <source>
        <dbReference type="ARBA" id="ARBA00004167"/>
    </source>
</evidence>
<keyword evidence="3 5" id="KW-1133">Transmembrane helix</keyword>
<evidence type="ECO:0000256" key="4">
    <source>
        <dbReference type="ARBA" id="ARBA00023136"/>
    </source>
</evidence>
<dbReference type="Pfam" id="PF04991">
    <property type="entry name" value="LicD"/>
    <property type="match status" value="1"/>
</dbReference>
<evidence type="ECO:0000313" key="8">
    <source>
        <dbReference type="EMBL" id="QWU90434.1"/>
    </source>
</evidence>
<dbReference type="InterPro" id="IPR009644">
    <property type="entry name" value="FKTN/MNN4/W02B3.4-1"/>
</dbReference>
<protein>
    <submittedName>
        <fullName evidence="8">Uncharacterized protein</fullName>
    </submittedName>
</protein>
<dbReference type="InterPro" id="IPR031731">
    <property type="entry name" value="CX9C"/>
</dbReference>
<evidence type="ECO:0000256" key="5">
    <source>
        <dbReference type="SAM" id="Phobius"/>
    </source>
</evidence>
<keyword evidence="2 5" id="KW-0812">Transmembrane</keyword>
<feature type="transmembrane region" description="Helical" evidence="5">
    <location>
        <begin position="21"/>
        <end position="47"/>
    </location>
</feature>
<dbReference type="SUPFAM" id="SSF47072">
    <property type="entry name" value="Cysteine alpha-hairpin motif"/>
    <property type="match status" value="1"/>
</dbReference>
<feature type="domain" description="LicD/FKTN/FKRP nucleotidyltransferase" evidence="6">
    <location>
        <begin position="369"/>
        <end position="570"/>
    </location>
</feature>
<evidence type="ECO:0000256" key="2">
    <source>
        <dbReference type="ARBA" id="ARBA00022692"/>
    </source>
</evidence>
<dbReference type="InterPro" id="IPR007074">
    <property type="entry name" value="LicD/FKTN/FKRP_NTP_transf"/>
</dbReference>
<keyword evidence="4 5" id="KW-0472">Membrane</keyword>
<gene>
    <name evidence="8" type="ORF">CA3LBN_004795</name>
</gene>
<name>A0ABX8IBC2_9ASCO</name>
<accession>A0ABX8IBC2</accession>
<evidence type="ECO:0000259" key="6">
    <source>
        <dbReference type="Pfam" id="PF04991"/>
    </source>
</evidence>
<evidence type="ECO:0000256" key="3">
    <source>
        <dbReference type="ARBA" id="ARBA00022989"/>
    </source>
</evidence>
<comment type="subcellular location">
    <subcellularLocation>
        <location evidence="1">Membrane</location>
        <topology evidence="1">Single-pass membrane protein</topology>
    </subcellularLocation>
</comment>
<evidence type="ECO:0000313" key="9">
    <source>
        <dbReference type="Proteomes" id="UP000825434"/>
    </source>
</evidence>
<proteinExistence type="predicted"/>
<dbReference type="EMBL" id="CP076667">
    <property type="protein sequence ID" value="QWU90434.1"/>
    <property type="molecule type" value="Genomic_DNA"/>
</dbReference>
<dbReference type="PANTHER" id="PTHR15407:SF28">
    <property type="entry name" value="RIBITOL-5-PHOSPHATE TRANSFERASE FKTN"/>
    <property type="match status" value="1"/>
</dbReference>
<organism evidence="8 9">
    <name type="scientific">Candidozyma haemuli</name>
    <dbReference type="NCBI Taxonomy" id="45357"/>
    <lineage>
        <taxon>Eukaryota</taxon>
        <taxon>Fungi</taxon>
        <taxon>Dikarya</taxon>
        <taxon>Ascomycota</taxon>
        <taxon>Saccharomycotina</taxon>
        <taxon>Pichiomycetes</taxon>
        <taxon>Metschnikowiaceae</taxon>
        <taxon>Candidozyma</taxon>
    </lineage>
</organism>
<dbReference type="Pfam" id="PF16860">
    <property type="entry name" value="CX9C"/>
    <property type="match status" value="1"/>
</dbReference>
<dbReference type="InterPro" id="IPR009069">
    <property type="entry name" value="Cys_alpha_HP_mot_SF"/>
</dbReference>
<feature type="domain" description="IMS import disulfide relay-system CHCH-CHCH-like Cx9C" evidence="7">
    <location>
        <begin position="603"/>
        <end position="645"/>
    </location>
</feature>
<dbReference type="Proteomes" id="UP000825434">
    <property type="component" value="Chromosome 7"/>
</dbReference>
<sequence length="693" mass="78352">MFFRYVTQISKKATVRLRTGVLAVLGMPYLPSAIVALLSIICISGVLTGSFSREYPRSYTTIDMKEYLADRSPLIGQSFIPWPLIGESELSRQYKELSIEYDPRLLPALWLGEILKLIDEGKSIESLELPFKWVSALDLQSSLQATDIASVEDCTAFQYSLGMKQAEGICESIESPDGLPNFKIMGPTDVPLSETARTYIGANYLLHTLEIPKRAVFLGAGLQKNISLAVSLVSDTKRPYYEKSDIVSLVKRVGGEQQISLSEQALKIGRLSDAILDHIRLPNAPNCSNLSAPEFLVPSMGDLDSTLRDNIESAHPEQKYFHEASLFGSGKGFHYDWRFFKRSNYSPYERTAILQRLTRAWLRFTKEIGSKAWLAHGTLLGWYWNGLNMPWDEDLDVQTTMKSLLDLAKDYNQSVVIDLTDIEPTGHMYFVDVNPHFLQRERGNGANVIDARFIDMSSGLYVDITGLAVSDDLEAVQNLPGSKEHSRLHKIVDPDYEETAMSFDFVEGLRESTESRLRESETEQWNAGLLYNCKDDHFFLLDELEPEKTYFEGEEAIVPSQFMKILNREYFRGTRALQHQDWWFSHTFGLWLPREDCDKSAMVEDIARHCPGEFLAFHKCMAKPPSEADCVVEQMALTKCVKSKVPLFQQIQNTCAGKLQAYEACLKSNNSNQKKCQADLQSLRECASGVVGK</sequence>
<dbReference type="PANTHER" id="PTHR15407">
    <property type="entry name" value="FUKUTIN-RELATED"/>
    <property type="match status" value="1"/>
</dbReference>